<proteinExistence type="predicted"/>
<keyword evidence="1" id="KW-0812">Transmembrane</keyword>
<reference evidence="2" key="2">
    <citation type="journal article" date="2015" name="Fish Shellfish Immunol.">
        <title>Early steps in the European eel (Anguilla anguilla)-Vibrio vulnificus interaction in the gills: Role of the RtxA13 toxin.</title>
        <authorList>
            <person name="Callol A."/>
            <person name="Pajuelo D."/>
            <person name="Ebbesson L."/>
            <person name="Teles M."/>
            <person name="MacKenzie S."/>
            <person name="Amaro C."/>
        </authorList>
    </citation>
    <scope>NUCLEOTIDE SEQUENCE</scope>
</reference>
<sequence>MDGWMDAVRHILSYSLFFPVFFTIL</sequence>
<dbReference type="AlphaFoldDB" id="A0A0E9PUM4"/>
<keyword evidence="1" id="KW-0472">Membrane</keyword>
<evidence type="ECO:0000256" key="1">
    <source>
        <dbReference type="SAM" id="Phobius"/>
    </source>
</evidence>
<organism evidence="2">
    <name type="scientific">Anguilla anguilla</name>
    <name type="common">European freshwater eel</name>
    <name type="synonym">Muraena anguilla</name>
    <dbReference type="NCBI Taxonomy" id="7936"/>
    <lineage>
        <taxon>Eukaryota</taxon>
        <taxon>Metazoa</taxon>
        <taxon>Chordata</taxon>
        <taxon>Craniata</taxon>
        <taxon>Vertebrata</taxon>
        <taxon>Euteleostomi</taxon>
        <taxon>Actinopterygii</taxon>
        <taxon>Neopterygii</taxon>
        <taxon>Teleostei</taxon>
        <taxon>Anguilliformes</taxon>
        <taxon>Anguillidae</taxon>
        <taxon>Anguilla</taxon>
    </lineage>
</organism>
<name>A0A0E9PUM4_ANGAN</name>
<protein>
    <submittedName>
        <fullName evidence="2">Uncharacterized protein</fullName>
    </submittedName>
</protein>
<evidence type="ECO:0000313" key="2">
    <source>
        <dbReference type="EMBL" id="JAH07765.1"/>
    </source>
</evidence>
<accession>A0A0E9PUM4</accession>
<reference evidence="2" key="1">
    <citation type="submission" date="2014-11" db="EMBL/GenBank/DDBJ databases">
        <authorList>
            <person name="Amaro Gonzalez C."/>
        </authorList>
    </citation>
    <scope>NUCLEOTIDE SEQUENCE</scope>
</reference>
<dbReference type="EMBL" id="GBXM01100812">
    <property type="protein sequence ID" value="JAH07765.1"/>
    <property type="molecule type" value="Transcribed_RNA"/>
</dbReference>
<keyword evidence="1" id="KW-1133">Transmembrane helix</keyword>
<feature type="transmembrane region" description="Helical" evidence="1">
    <location>
        <begin position="7"/>
        <end position="24"/>
    </location>
</feature>